<sequence>MSSPRMRGTKPTRFQERSPNRVDSISDLNQKVSEINRRKKQMKSDVIWGLLNAALCTFLCYDILYMCPFYPKFLHSLERLFAAAFFINTLFHFGRYIFIRCTTTPVTVTQPQRKLLGLSVNDMYFKDAESTPKKADKTALDSTFTPINLSKNSWISQSKSFSPYSTLNSTSQSRQNLSFTPSPATLPKSIGHSTPICSPSSNLISDQSELTRYLKSYDLNNSFEADKSSKLEMTSPNLLSSFWYRQKNKETSLIKRFVYQLAPATSLPTSGNTASDDVGSARNRNDDVWDLYNVDLTSVIQWTANLRMWLSQTILERLVKEIDAVNSALHAQGLSDITIGHIGIDRLKKTASSLAIVQSIPSLSNLVMFLDISPNQEYVVSRIKELAKGGCISEYSWNSGGKFQGKDWDSHLPSDANLMMSLLAAYFDSQLPPMSLIEPGAQPFTSTYFVQTPSKVDNKMKDSFFIYQDSIHPPNFQFCVGSDKYEVSKGRNNFFHTVLLFLLHVKVKEHGMLGRINLGRSGLNMLWVIDS</sequence>
<dbReference type="Proteomes" id="UP001152759">
    <property type="component" value="Chromosome 8"/>
</dbReference>
<dbReference type="GO" id="GO:0016020">
    <property type="term" value="C:membrane"/>
    <property type="evidence" value="ECO:0007669"/>
    <property type="project" value="TreeGrafter"/>
</dbReference>
<dbReference type="Pfam" id="PF09786">
    <property type="entry name" value="CytochromB561_N"/>
    <property type="match status" value="1"/>
</dbReference>
<proteinExistence type="predicted"/>
<gene>
    <name evidence="3" type="ORF">BEMITA_LOCUS13183</name>
</gene>
<keyword evidence="2" id="KW-1133">Transmembrane helix</keyword>
<dbReference type="AlphaFoldDB" id="A0A9P0AHX2"/>
<dbReference type="PANTHER" id="PTHR21780">
    <property type="entry name" value="TRANSMEMBRANE PROTEIN 209"/>
    <property type="match status" value="1"/>
</dbReference>
<keyword evidence="2" id="KW-0812">Transmembrane</keyword>
<accession>A0A9P0AHX2</accession>
<feature type="compositionally biased region" description="Polar residues" evidence="1">
    <location>
        <begin position="172"/>
        <end position="183"/>
    </location>
</feature>
<protein>
    <recommendedName>
        <fullName evidence="5">Transmembrane protein 209</fullName>
    </recommendedName>
</protein>
<dbReference type="InterPro" id="IPR019176">
    <property type="entry name" value="Cytochrome_B561-rel"/>
</dbReference>
<dbReference type="KEGG" id="btab:109033823"/>
<feature type="region of interest" description="Disordered" evidence="1">
    <location>
        <begin position="172"/>
        <end position="193"/>
    </location>
</feature>
<keyword evidence="2" id="KW-0472">Membrane</keyword>
<feature type="transmembrane region" description="Helical" evidence="2">
    <location>
        <begin position="46"/>
        <end position="65"/>
    </location>
</feature>
<evidence type="ECO:0000256" key="2">
    <source>
        <dbReference type="SAM" id="Phobius"/>
    </source>
</evidence>
<dbReference type="PANTHER" id="PTHR21780:SF0">
    <property type="entry name" value="TRANSMEMBRANE PROTEIN 209"/>
    <property type="match status" value="1"/>
</dbReference>
<reference evidence="3" key="1">
    <citation type="submission" date="2021-12" db="EMBL/GenBank/DDBJ databases">
        <authorList>
            <person name="King R."/>
        </authorList>
    </citation>
    <scope>NUCLEOTIDE SEQUENCE</scope>
</reference>
<evidence type="ECO:0000256" key="1">
    <source>
        <dbReference type="SAM" id="MobiDB-lite"/>
    </source>
</evidence>
<feature type="transmembrane region" description="Helical" evidence="2">
    <location>
        <begin position="80"/>
        <end position="98"/>
    </location>
</feature>
<organism evidence="3 4">
    <name type="scientific">Bemisia tabaci</name>
    <name type="common">Sweetpotato whitefly</name>
    <name type="synonym">Aleurodes tabaci</name>
    <dbReference type="NCBI Taxonomy" id="7038"/>
    <lineage>
        <taxon>Eukaryota</taxon>
        <taxon>Metazoa</taxon>
        <taxon>Ecdysozoa</taxon>
        <taxon>Arthropoda</taxon>
        <taxon>Hexapoda</taxon>
        <taxon>Insecta</taxon>
        <taxon>Pterygota</taxon>
        <taxon>Neoptera</taxon>
        <taxon>Paraneoptera</taxon>
        <taxon>Hemiptera</taxon>
        <taxon>Sternorrhyncha</taxon>
        <taxon>Aleyrodoidea</taxon>
        <taxon>Aleyrodidae</taxon>
        <taxon>Aleyrodinae</taxon>
        <taxon>Bemisia</taxon>
    </lineage>
</organism>
<evidence type="ECO:0000313" key="3">
    <source>
        <dbReference type="EMBL" id="CAH0394936.1"/>
    </source>
</evidence>
<evidence type="ECO:0008006" key="5">
    <source>
        <dbReference type="Google" id="ProtNLM"/>
    </source>
</evidence>
<keyword evidence="4" id="KW-1185">Reference proteome</keyword>
<evidence type="ECO:0000313" key="4">
    <source>
        <dbReference type="Proteomes" id="UP001152759"/>
    </source>
</evidence>
<dbReference type="OrthoDB" id="509821at2759"/>
<name>A0A9P0AHX2_BEMTA</name>
<dbReference type="EMBL" id="OU963869">
    <property type="protein sequence ID" value="CAH0394936.1"/>
    <property type="molecule type" value="Genomic_DNA"/>
</dbReference>